<comment type="caution">
    <text evidence="1">The sequence shown here is derived from an EMBL/GenBank/DDBJ whole genome shotgun (WGS) entry which is preliminary data.</text>
</comment>
<dbReference type="Pfam" id="PF20459">
    <property type="entry name" value="DUF6712"/>
    <property type="match status" value="2"/>
</dbReference>
<protein>
    <submittedName>
        <fullName evidence="1">Uncharacterized protein</fullName>
    </submittedName>
</protein>
<proteinExistence type="predicted"/>
<dbReference type="EMBL" id="BMXF01000001">
    <property type="protein sequence ID" value="GHB64190.1"/>
    <property type="molecule type" value="Genomic_DNA"/>
</dbReference>
<evidence type="ECO:0000313" key="2">
    <source>
        <dbReference type="Proteomes" id="UP000598271"/>
    </source>
</evidence>
<sequence>MLLRGVPDVIRYLGRAVMSATTDEFLTPYIELAETGELTRAIGPEFVAQLNTQLSDNTLTEANRAVLPYVQKVLAWYAYLHYLPFAIGNDGDNGLQEVGTESTAPVRIGVLDKRLRATERNAVQSLESLLQYLESRSADYPTYTNSPTAKKSRSLFVSSATDMSAFLPIINENHRLYVNLRPYIELAERDFILPRLGQAQYADLKAKLVNQTASLKELDLVTIIARALAHTAFWLALPNLQFEVLSSGSVRVTSDFDGIYNRKSAPADTINALVATQQSESKKHLNALTSFLRKHLDDYPLYAASTAAESQVPNRLPDNSQYAKVFRMR</sequence>
<name>A0A8J3G8A3_9BACT</name>
<dbReference type="Proteomes" id="UP000598271">
    <property type="component" value="Unassembled WGS sequence"/>
</dbReference>
<keyword evidence="2" id="KW-1185">Reference proteome</keyword>
<dbReference type="AlphaFoldDB" id="A0A8J3G8A3"/>
<reference evidence="1 2" key="1">
    <citation type="journal article" date="2014" name="Int. J. Syst. Evol. Microbiol.">
        <title>Complete genome sequence of Corynebacterium casei LMG S-19264T (=DSM 44701T), isolated from a smear-ripened cheese.</title>
        <authorList>
            <consortium name="US DOE Joint Genome Institute (JGI-PGF)"/>
            <person name="Walter F."/>
            <person name="Albersmeier A."/>
            <person name="Kalinowski J."/>
            <person name="Ruckert C."/>
        </authorList>
    </citation>
    <scope>NUCLEOTIDE SEQUENCE [LARGE SCALE GENOMIC DNA]</scope>
    <source>
        <strain evidence="1 2">KCTC 12866</strain>
    </source>
</reference>
<accession>A0A8J3G8A3</accession>
<gene>
    <name evidence="1" type="ORF">GCM10007390_17590</name>
</gene>
<evidence type="ECO:0000313" key="1">
    <source>
        <dbReference type="EMBL" id="GHB64190.1"/>
    </source>
</evidence>
<organism evidence="1 2">
    <name type="scientific">Persicitalea jodogahamensis</name>
    <dbReference type="NCBI Taxonomy" id="402147"/>
    <lineage>
        <taxon>Bacteria</taxon>
        <taxon>Pseudomonadati</taxon>
        <taxon>Bacteroidota</taxon>
        <taxon>Cytophagia</taxon>
        <taxon>Cytophagales</taxon>
        <taxon>Spirosomataceae</taxon>
        <taxon>Persicitalea</taxon>
    </lineage>
</organism>
<dbReference type="InterPro" id="IPR046558">
    <property type="entry name" value="DUF6712"/>
</dbReference>
<dbReference type="RefSeq" id="WP_189563934.1">
    <property type="nucleotide sequence ID" value="NZ_BMXF01000001.1"/>
</dbReference>